<dbReference type="Proteomes" id="UP001432251">
    <property type="component" value="Chromosome"/>
</dbReference>
<name>A0ACD5ABR0_9ACTN</name>
<keyword evidence="2" id="KW-1185">Reference proteome</keyword>
<sequence length="444" mass="45499">MTQEPQDARGDAAATAPGAPSAPDKSAQAPAPLRRFRRDRRYKTLGGVCSGLGRHCDMDPVIFRIGLAVLAVTGGVGLIFYGFAWLFVPYDDEDENEFHKLLTGRVDGPGLAAIVTALVGCGVFLSMLNNGGALTFAAVLALLLAGAGYWSQQRRTALPDPTSAQTVADAPPEAQAPPVGGAPSWWRDPIVKDGSHVGGTGYFWGPAGSEDLSPAYAAARGPAAARPPAGPPAPRGPRGIGALTFLLALVAGCLGTGLTWDDRTLGNSLQTGLACALGVFGLGIAASAFRGRTSGGSIILAILTAGLLAGAAALPTNISTDWVRTDWAPSSAARLRPQYELGTGVGTLDLSKVDIAEGRSATTHVEVGAGQAKIVLPKGERVRLHVDVGVGDIRLPDDTSPDVDVRPGQEKTVTLDPAAGSKDVGTLVLSVEVGLGQVEVSRAA</sequence>
<organism evidence="1 2">
    <name type="scientific">Streptomyces citrinus</name>
    <dbReference type="NCBI Taxonomy" id="3118173"/>
    <lineage>
        <taxon>Bacteria</taxon>
        <taxon>Bacillati</taxon>
        <taxon>Actinomycetota</taxon>
        <taxon>Actinomycetes</taxon>
        <taxon>Kitasatosporales</taxon>
        <taxon>Streptomycetaceae</taxon>
        <taxon>Streptomyces</taxon>
    </lineage>
</organism>
<evidence type="ECO:0000313" key="2">
    <source>
        <dbReference type="Proteomes" id="UP001432251"/>
    </source>
</evidence>
<proteinExistence type="predicted"/>
<reference evidence="1" key="1">
    <citation type="journal article" date="2025" name="Int. J. Syst. Evol. Microbiol.">
        <title>Streptomyces citrinus sp. nov., with yellow diffusible pigment.</title>
        <authorList>
            <person name="He Y."/>
            <person name="Yang E."/>
            <person name="Xu J."/>
            <person name="Sun Y."/>
            <person name="Sun L."/>
        </authorList>
    </citation>
    <scope>NUCLEOTIDE SEQUENCE</scope>
    <source>
        <strain evidence="1">Q6</strain>
    </source>
</reference>
<gene>
    <name evidence="1" type="ORF">V2W30_15840</name>
</gene>
<dbReference type="EMBL" id="CP146022">
    <property type="protein sequence ID" value="WWQ64667.1"/>
    <property type="molecule type" value="Genomic_DNA"/>
</dbReference>
<evidence type="ECO:0000313" key="1">
    <source>
        <dbReference type="EMBL" id="WWQ64667.1"/>
    </source>
</evidence>
<protein>
    <submittedName>
        <fullName evidence="1">PspC domain-containing protein</fullName>
    </submittedName>
</protein>
<accession>A0ACD5ABR0</accession>